<dbReference type="OrthoDB" id="440407at2759"/>
<evidence type="ECO:0000313" key="3">
    <source>
        <dbReference type="Proteomes" id="UP000007800"/>
    </source>
</evidence>
<feature type="region of interest" description="Disordered" evidence="1">
    <location>
        <begin position="103"/>
        <end position="160"/>
    </location>
</feature>
<accession>C5LLI4</accession>
<dbReference type="GeneID" id="9047250"/>
<dbReference type="AlphaFoldDB" id="C5LLI4"/>
<dbReference type="RefSeq" id="XP_002769691.1">
    <property type="nucleotide sequence ID" value="XM_002769645.1"/>
</dbReference>
<dbReference type="OMA" id="CCEYGGF"/>
<dbReference type="EMBL" id="GG683197">
    <property type="protein sequence ID" value="EER02409.1"/>
    <property type="molecule type" value="Genomic_DNA"/>
</dbReference>
<proteinExistence type="predicted"/>
<dbReference type="InParanoid" id="C5LLI4"/>
<name>C5LLI4_PERM5</name>
<evidence type="ECO:0000256" key="1">
    <source>
        <dbReference type="SAM" id="MobiDB-lite"/>
    </source>
</evidence>
<evidence type="ECO:0000313" key="2">
    <source>
        <dbReference type="EMBL" id="EER02409.1"/>
    </source>
</evidence>
<feature type="compositionally biased region" description="Polar residues" evidence="1">
    <location>
        <begin position="148"/>
        <end position="160"/>
    </location>
</feature>
<sequence length="160" mass="17384">MTVDGPSKIDVSEKGHVLRGIPLRRQVRWCEVRFAENARKSAIDLGLPDRERAMHCCEYGGFLLSGYGVHASVKEALKWLRIATGLGDLEAAALVQTLSCYDDMDSDSESTTSSSGSDDDDDDSSSSSYSETDIGKLDEEDDLHNADTYASSSSTDCLCE</sequence>
<keyword evidence="3" id="KW-1185">Reference proteome</keyword>
<protein>
    <recommendedName>
        <fullName evidence="4">Sel1 repeat-containing protein</fullName>
    </recommendedName>
</protein>
<gene>
    <name evidence="2" type="ORF">Pmar_PMAR016538</name>
</gene>
<reference evidence="2 3" key="1">
    <citation type="submission" date="2008-07" db="EMBL/GenBank/DDBJ databases">
        <authorList>
            <person name="El-Sayed N."/>
            <person name="Caler E."/>
            <person name="Inman J."/>
            <person name="Amedeo P."/>
            <person name="Hass B."/>
            <person name="Wortman J."/>
        </authorList>
    </citation>
    <scope>NUCLEOTIDE SEQUENCE [LARGE SCALE GENOMIC DNA]</scope>
    <source>
        <strain evidence="3">ATCC 50983 / TXsc</strain>
    </source>
</reference>
<organism evidence="3">
    <name type="scientific">Perkinsus marinus (strain ATCC 50983 / TXsc)</name>
    <dbReference type="NCBI Taxonomy" id="423536"/>
    <lineage>
        <taxon>Eukaryota</taxon>
        <taxon>Sar</taxon>
        <taxon>Alveolata</taxon>
        <taxon>Perkinsozoa</taxon>
        <taxon>Perkinsea</taxon>
        <taxon>Perkinsida</taxon>
        <taxon>Perkinsidae</taxon>
        <taxon>Perkinsus</taxon>
    </lineage>
</organism>
<evidence type="ECO:0008006" key="4">
    <source>
        <dbReference type="Google" id="ProtNLM"/>
    </source>
</evidence>
<dbReference type="Proteomes" id="UP000007800">
    <property type="component" value="Unassembled WGS sequence"/>
</dbReference>